<keyword evidence="2" id="KW-0106">Calcium</keyword>
<dbReference type="GO" id="GO:0005886">
    <property type="term" value="C:plasma membrane"/>
    <property type="evidence" value="ECO:0007669"/>
    <property type="project" value="TreeGrafter"/>
</dbReference>
<dbReference type="AlphaFoldDB" id="A0A0N4YPM4"/>
<accession>A0A0N4YPM4</accession>
<dbReference type="PANTHER" id="PTHR23248:SF63">
    <property type="entry name" value="PHOSPHOLIPID SCRAMBLASE"/>
    <property type="match status" value="1"/>
</dbReference>
<keyword evidence="4" id="KW-1185">Reference proteome</keyword>
<name>A0A0N4YPM4_NIPBR</name>
<gene>
    <name evidence="3" type="ORF">NBR_LOCUS19196</name>
</gene>
<dbReference type="GO" id="GO:0017128">
    <property type="term" value="F:phospholipid scramblase activity"/>
    <property type="evidence" value="ECO:0007669"/>
    <property type="project" value="InterPro"/>
</dbReference>
<reference evidence="5" key="1">
    <citation type="submission" date="2017-02" db="UniProtKB">
        <authorList>
            <consortium name="WormBaseParasite"/>
        </authorList>
    </citation>
    <scope>IDENTIFICATION</scope>
</reference>
<dbReference type="EMBL" id="UYSL01023967">
    <property type="protein sequence ID" value="VDL82925.1"/>
    <property type="molecule type" value="Genomic_DNA"/>
</dbReference>
<protein>
    <recommendedName>
        <fullName evidence="2">Phospholipid scramblase</fullName>
    </recommendedName>
</protein>
<evidence type="ECO:0000313" key="3">
    <source>
        <dbReference type="EMBL" id="VDL82925.1"/>
    </source>
</evidence>
<dbReference type="Pfam" id="PF03803">
    <property type="entry name" value="Scramblase"/>
    <property type="match status" value="1"/>
</dbReference>
<evidence type="ECO:0000256" key="1">
    <source>
        <dbReference type="ARBA" id="ARBA00005350"/>
    </source>
</evidence>
<comment type="function">
    <text evidence="2">May mediate accelerated ATP-independent bidirectional transbilayer migration of phospholipids upon binding calcium ions that results in a loss of phospholipid asymmetry in the plasma membrane.</text>
</comment>
<reference evidence="3 4" key="2">
    <citation type="submission" date="2018-11" db="EMBL/GenBank/DDBJ databases">
        <authorList>
            <consortium name="Pathogen Informatics"/>
        </authorList>
    </citation>
    <scope>NUCLEOTIDE SEQUENCE [LARGE SCALE GENOMIC DNA]</scope>
</reference>
<organism evidence="5">
    <name type="scientific">Nippostrongylus brasiliensis</name>
    <name type="common">Rat hookworm</name>
    <dbReference type="NCBI Taxonomy" id="27835"/>
    <lineage>
        <taxon>Eukaryota</taxon>
        <taxon>Metazoa</taxon>
        <taxon>Ecdysozoa</taxon>
        <taxon>Nematoda</taxon>
        <taxon>Chromadorea</taxon>
        <taxon>Rhabditida</taxon>
        <taxon>Rhabditina</taxon>
        <taxon>Rhabditomorpha</taxon>
        <taxon>Strongyloidea</taxon>
        <taxon>Heligmosomidae</taxon>
        <taxon>Nippostrongylus</taxon>
    </lineage>
</organism>
<comment type="cofactor">
    <cofactor evidence="2">
        <name>Ca(2+)</name>
        <dbReference type="ChEBI" id="CHEBI:29108"/>
    </cofactor>
</comment>
<dbReference type="PANTHER" id="PTHR23248">
    <property type="entry name" value="PHOSPHOLIPID SCRAMBLASE-RELATED"/>
    <property type="match status" value="1"/>
</dbReference>
<evidence type="ECO:0000256" key="2">
    <source>
        <dbReference type="RuleBase" id="RU363116"/>
    </source>
</evidence>
<dbReference type="STRING" id="27835.A0A0N4YPM4"/>
<evidence type="ECO:0000313" key="4">
    <source>
        <dbReference type="Proteomes" id="UP000271162"/>
    </source>
</evidence>
<keyword evidence="2" id="KW-0564">Palmitate</keyword>
<dbReference type="InterPro" id="IPR005552">
    <property type="entry name" value="Scramblase"/>
</dbReference>
<dbReference type="WBParaSite" id="NBR_0001919501-mRNA-1">
    <property type="protein sequence ID" value="NBR_0001919501-mRNA-1"/>
    <property type="gene ID" value="NBR_0001919501"/>
</dbReference>
<proteinExistence type="inferred from homology"/>
<dbReference type="Proteomes" id="UP000271162">
    <property type="component" value="Unassembled WGS sequence"/>
</dbReference>
<evidence type="ECO:0000313" key="5">
    <source>
        <dbReference type="WBParaSite" id="NBR_0001919501-mRNA-1"/>
    </source>
</evidence>
<sequence>MILRALDLFYCPVLTSCTPSHLKSFELPTKKTNMNDKPLPPLGPQQTTMVQPTSNFQLSPINAPAITVQPGLQGQLVWMMRPKPIHGVPAGLEYLTVVDTLTVHQLYEIRELLLNYESKNKYVLRNANGEQVYYALEESSLCQRLCCGPNREFTIHIVDNFNSVGREKIETFIPQPNVFPLRVNLRVVCVTEQRSTDFTRTVPYTGGIAIRDPRTVAIAVGMAEWISRVIVAYGLKVPVLSALQFCNTQFTIYALAGFFHKFQVYRTALYILE</sequence>
<comment type="similarity">
    <text evidence="1 2">Belongs to the phospholipid scramblase family.</text>
</comment>
<keyword evidence="2" id="KW-0449">Lipoprotein</keyword>